<comment type="caution">
    <text evidence="2">The sequence shown here is derived from an EMBL/GenBank/DDBJ whole genome shotgun (WGS) entry which is preliminary data.</text>
</comment>
<dbReference type="SUPFAM" id="SSF53448">
    <property type="entry name" value="Nucleotide-diphospho-sugar transferases"/>
    <property type="match status" value="1"/>
</dbReference>
<dbReference type="InterPro" id="IPR001173">
    <property type="entry name" value="Glyco_trans_2-like"/>
</dbReference>
<dbReference type="AlphaFoldDB" id="A0A9X1XHE8"/>
<evidence type="ECO:0000259" key="1">
    <source>
        <dbReference type="Pfam" id="PF00535"/>
    </source>
</evidence>
<dbReference type="RefSeq" id="WP_248008305.1">
    <property type="nucleotide sequence ID" value="NZ_JAJHVV010000004.1"/>
</dbReference>
<evidence type="ECO:0000313" key="2">
    <source>
        <dbReference type="EMBL" id="MCK6263217.1"/>
    </source>
</evidence>
<dbReference type="InterPro" id="IPR029044">
    <property type="entry name" value="Nucleotide-diphossugar_trans"/>
</dbReference>
<sequence>MKDKISILLSIYEEPLAWIKLAINSILEQEGRDNFFSIELIIVCDNPSLSNDTLFLEYFQEIDSDVTLIMNKANLGLAQSLNIAFKASTGNYIGRMDADDISYLSRLSKQLFFLKDNEDVDLVGAGINRINEEGDTLGVSILSRDFNFLLPKSKARSICFHPTWLMKRELFVEMNGYRNFPNSQDFDFIHRVILSGRKISNVEEPLLFYRINENSISLRNSYRQRRCQRYCLENLYGAQEYNEHDMKSFINKNSIGKYLHGISHKIYMRGMSKRNNIYKFFFVTISCCLSYEQFLYVIRLIKHNN</sequence>
<name>A0A9X1XHE8_9VIBR</name>
<dbReference type="EC" id="2.4.-.-" evidence="2"/>
<evidence type="ECO:0000313" key="3">
    <source>
        <dbReference type="Proteomes" id="UP001139559"/>
    </source>
</evidence>
<accession>A0A9X1XHE8</accession>
<reference evidence="2" key="1">
    <citation type="submission" date="2021-11" db="EMBL/GenBank/DDBJ databases">
        <title>Vibrio ZSDE26 sp. nov. and Vibrio ZSDZ34 sp. nov., isolated from coastal seawater in Qingdao.</title>
        <authorList>
            <person name="Zhang P."/>
        </authorList>
    </citation>
    <scope>NUCLEOTIDE SEQUENCE</scope>
    <source>
        <strain evidence="2">ZSDE26</strain>
    </source>
</reference>
<feature type="domain" description="Glycosyltransferase 2-like" evidence="1">
    <location>
        <begin position="6"/>
        <end position="171"/>
    </location>
</feature>
<organism evidence="2 3">
    <name type="scientific">Vibrio amylolyticus</name>
    <dbReference type="NCBI Taxonomy" id="2847292"/>
    <lineage>
        <taxon>Bacteria</taxon>
        <taxon>Pseudomonadati</taxon>
        <taxon>Pseudomonadota</taxon>
        <taxon>Gammaproteobacteria</taxon>
        <taxon>Vibrionales</taxon>
        <taxon>Vibrionaceae</taxon>
        <taxon>Vibrio</taxon>
    </lineage>
</organism>
<dbReference type="Proteomes" id="UP001139559">
    <property type="component" value="Unassembled WGS sequence"/>
</dbReference>
<keyword evidence="2" id="KW-0328">Glycosyltransferase</keyword>
<dbReference type="Gene3D" id="3.90.550.10">
    <property type="entry name" value="Spore Coat Polysaccharide Biosynthesis Protein SpsA, Chain A"/>
    <property type="match status" value="1"/>
</dbReference>
<proteinExistence type="predicted"/>
<dbReference type="GO" id="GO:0008417">
    <property type="term" value="F:fucosyltransferase activity"/>
    <property type="evidence" value="ECO:0007669"/>
    <property type="project" value="TreeGrafter"/>
</dbReference>
<protein>
    <submittedName>
        <fullName evidence="2">Glycosyltransferase</fullName>
        <ecNumber evidence="2">2.4.-.-</ecNumber>
    </submittedName>
</protein>
<dbReference type="PANTHER" id="PTHR22916:SF69">
    <property type="entry name" value="BIFUNCTIONAL GLYCOSYLTRANSFERASE PGTA"/>
    <property type="match status" value="1"/>
</dbReference>
<dbReference type="Pfam" id="PF00535">
    <property type="entry name" value="Glycos_transf_2"/>
    <property type="match status" value="1"/>
</dbReference>
<keyword evidence="2" id="KW-0808">Transferase</keyword>
<dbReference type="EMBL" id="JAJHVV010000004">
    <property type="protein sequence ID" value="MCK6263217.1"/>
    <property type="molecule type" value="Genomic_DNA"/>
</dbReference>
<keyword evidence="3" id="KW-1185">Reference proteome</keyword>
<gene>
    <name evidence="2" type="ORF">KP803_08000</name>
</gene>
<dbReference type="PANTHER" id="PTHR22916">
    <property type="entry name" value="GLYCOSYLTRANSFERASE"/>
    <property type="match status" value="1"/>
</dbReference>